<name>A0A023B3W3_GRENI</name>
<dbReference type="AlphaFoldDB" id="A0A023B3W3"/>
<dbReference type="EMBL" id="AFNH02000793">
    <property type="protein sequence ID" value="EZG56000.1"/>
    <property type="molecule type" value="Genomic_DNA"/>
</dbReference>
<evidence type="ECO:0000313" key="2">
    <source>
        <dbReference type="Proteomes" id="UP000019763"/>
    </source>
</evidence>
<dbReference type="RefSeq" id="XP_011131388.1">
    <property type="nucleotide sequence ID" value="XM_011133086.1"/>
</dbReference>
<organism evidence="1 2">
    <name type="scientific">Gregarina niphandrodes</name>
    <name type="common">Septate eugregarine</name>
    <dbReference type="NCBI Taxonomy" id="110365"/>
    <lineage>
        <taxon>Eukaryota</taxon>
        <taxon>Sar</taxon>
        <taxon>Alveolata</taxon>
        <taxon>Apicomplexa</taxon>
        <taxon>Conoidasida</taxon>
        <taxon>Gregarinasina</taxon>
        <taxon>Eugregarinorida</taxon>
        <taxon>Gregarinidae</taxon>
        <taxon>Gregarina</taxon>
    </lineage>
</organism>
<keyword evidence="2" id="KW-1185">Reference proteome</keyword>
<gene>
    <name evidence="1" type="ORF">GNI_106600</name>
</gene>
<protein>
    <submittedName>
        <fullName evidence="1">Uncharacterized protein</fullName>
    </submittedName>
</protein>
<evidence type="ECO:0000313" key="1">
    <source>
        <dbReference type="EMBL" id="EZG56000.1"/>
    </source>
</evidence>
<dbReference type="Proteomes" id="UP000019763">
    <property type="component" value="Unassembled WGS sequence"/>
</dbReference>
<comment type="caution">
    <text evidence="1">The sequence shown here is derived from an EMBL/GenBank/DDBJ whole genome shotgun (WGS) entry which is preliminary data.</text>
</comment>
<proteinExistence type="predicted"/>
<reference evidence="1" key="1">
    <citation type="submission" date="2013-12" db="EMBL/GenBank/DDBJ databases">
        <authorList>
            <person name="Omoto C.K."/>
            <person name="Sibley D."/>
            <person name="Venepally P."/>
            <person name="Hadjithomas M."/>
            <person name="Karamycheva S."/>
            <person name="Brunk B."/>
            <person name="Roos D."/>
            <person name="Caler E."/>
            <person name="Lorenzi H."/>
        </authorList>
    </citation>
    <scope>NUCLEOTIDE SEQUENCE</scope>
</reference>
<sequence length="82" mass="9459">MSSQDDWCIKLEAQQAIQRFATLTWNISHLKSLLARHTSELEAIEDAQGEFDLKDSWVRIGESFDLINADTETGVMNQFEKR</sequence>
<dbReference type="VEuPathDB" id="CryptoDB:GNI_106600"/>
<accession>A0A023B3W3</accession>
<dbReference type="GeneID" id="22913808"/>